<dbReference type="GO" id="GO:0015288">
    <property type="term" value="F:porin activity"/>
    <property type="evidence" value="ECO:0007669"/>
    <property type="project" value="InterPro"/>
</dbReference>
<evidence type="ECO:0000256" key="3">
    <source>
        <dbReference type="ARBA" id="ARBA00023237"/>
    </source>
</evidence>
<dbReference type="Gene3D" id="3.30.1330.60">
    <property type="entry name" value="OmpA-like domain"/>
    <property type="match status" value="1"/>
</dbReference>
<gene>
    <name evidence="6" type="ORF">FHK82_12430</name>
</gene>
<dbReference type="GO" id="GO:0009279">
    <property type="term" value="C:cell outer membrane"/>
    <property type="evidence" value="ECO:0007669"/>
    <property type="project" value="UniProtKB-SubCell"/>
</dbReference>
<evidence type="ECO:0000256" key="4">
    <source>
        <dbReference type="PROSITE-ProRule" id="PRU00473"/>
    </source>
</evidence>
<feature type="domain" description="OmpA-like" evidence="5">
    <location>
        <begin position="76"/>
        <end position="207"/>
    </location>
</feature>
<name>A0A558CWP1_9GAMM</name>
<keyword evidence="3" id="KW-0998">Cell outer membrane</keyword>
<dbReference type="InterPro" id="IPR036737">
    <property type="entry name" value="OmpA-like_sf"/>
</dbReference>
<dbReference type="PRINTS" id="PR01021">
    <property type="entry name" value="OMPADOMAIN"/>
</dbReference>
<dbReference type="PANTHER" id="PTHR30329:SF21">
    <property type="entry name" value="LIPOPROTEIN YIAD-RELATED"/>
    <property type="match status" value="1"/>
</dbReference>
<reference evidence="6 7" key="1">
    <citation type="submission" date="2019-07" db="EMBL/GenBank/DDBJ databases">
        <title>The pathways for chlorine oxyanion respiration interact through the shared metabolite chlorate.</title>
        <authorList>
            <person name="Barnum T.P."/>
            <person name="Cheng Y."/>
            <person name="Hill K.A."/>
            <person name="Lucas L.N."/>
            <person name="Carlson H.K."/>
            <person name="Coates J.D."/>
        </authorList>
    </citation>
    <scope>NUCLEOTIDE SEQUENCE [LARGE SCALE GENOMIC DNA]</scope>
    <source>
        <strain evidence="6">BK-3</strain>
    </source>
</reference>
<evidence type="ECO:0000256" key="2">
    <source>
        <dbReference type="ARBA" id="ARBA00023136"/>
    </source>
</evidence>
<dbReference type="Pfam" id="PF00691">
    <property type="entry name" value="OmpA"/>
    <property type="match status" value="1"/>
</dbReference>
<dbReference type="InterPro" id="IPR006664">
    <property type="entry name" value="OMP_bac"/>
</dbReference>
<protein>
    <submittedName>
        <fullName evidence="6">OmpA family protein</fullName>
    </submittedName>
</protein>
<dbReference type="InterPro" id="IPR050330">
    <property type="entry name" value="Bact_OuterMem_StrucFunc"/>
</dbReference>
<dbReference type="InterPro" id="IPR002368">
    <property type="entry name" value="OmpA"/>
</dbReference>
<comment type="subcellular location">
    <subcellularLocation>
        <location evidence="1">Cell outer membrane</location>
    </subcellularLocation>
</comment>
<organism evidence="6 7">
    <name type="scientific">Sedimenticola thiotaurini</name>
    <dbReference type="NCBI Taxonomy" id="1543721"/>
    <lineage>
        <taxon>Bacteria</taxon>
        <taxon>Pseudomonadati</taxon>
        <taxon>Pseudomonadota</taxon>
        <taxon>Gammaproteobacteria</taxon>
        <taxon>Chromatiales</taxon>
        <taxon>Sedimenticolaceae</taxon>
        <taxon>Sedimenticola</taxon>
    </lineage>
</organism>
<accession>A0A558CWP1</accession>
<evidence type="ECO:0000256" key="1">
    <source>
        <dbReference type="ARBA" id="ARBA00004442"/>
    </source>
</evidence>
<dbReference type="SUPFAM" id="SSF103088">
    <property type="entry name" value="OmpA-like"/>
    <property type="match status" value="1"/>
</dbReference>
<dbReference type="PANTHER" id="PTHR30329">
    <property type="entry name" value="STATOR ELEMENT OF FLAGELLAR MOTOR COMPLEX"/>
    <property type="match status" value="1"/>
</dbReference>
<evidence type="ECO:0000259" key="5">
    <source>
        <dbReference type="PROSITE" id="PS51123"/>
    </source>
</evidence>
<evidence type="ECO:0000313" key="7">
    <source>
        <dbReference type="Proteomes" id="UP000317355"/>
    </source>
</evidence>
<evidence type="ECO:0000313" key="6">
    <source>
        <dbReference type="EMBL" id="TVT53191.1"/>
    </source>
</evidence>
<dbReference type="PROSITE" id="PS51123">
    <property type="entry name" value="OMPA_2"/>
    <property type="match status" value="1"/>
</dbReference>
<sequence length="211" mass="22874">MASLTLVNAAFADEYTKEGYALGTPDDSIVMNGFNGCWKTGAWTSDMAIAACDPSLVKVAAVEKPMAPVAPPPMKAETVVITLESDTLFEFDKSVISAQGKQHLDGQVIAKMNEYPQIEMVRITGHADRIGDEAYNQKLSLRRANAVKDYLVEQGIVSSRTETVGRGESDPTVACSDTTVKNSSEKMSLIECLKPNRRVAVEIKTLTLAQE</sequence>
<comment type="caution">
    <text evidence="6">The sequence shown here is derived from an EMBL/GenBank/DDBJ whole genome shotgun (WGS) entry which is preliminary data.</text>
</comment>
<dbReference type="Proteomes" id="UP000317355">
    <property type="component" value="Unassembled WGS sequence"/>
</dbReference>
<dbReference type="CDD" id="cd07185">
    <property type="entry name" value="OmpA_C-like"/>
    <property type="match status" value="1"/>
</dbReference>
<proteinExistence type="predicted"/>
<dbReference type="EMBL" id="VMRY01000060">
    <property type="protein sequence ID" value="TVT53191.1"/>
    <property type="molecule type" value="Genomic_DNA"/>
</dbReference>
<dbReference type="InterPro" id="IPR006665">
    <property type="entry name" value="OmpA-like"/>
</dbReference>
<dbReference type="AlphaFoldDB" id="A0A558CWP1"/>
<dbReference type="PRINTS" id="PR01022">
    <property type="entry name" value="OUTRMMBRANEA"/>
</dbReference>
<keyword evidence="2 4" id="KW-0472">Membrane</keyword>